<dbReference type="PANTHER" id="PTHR34154:SF3">
    <property type="entry name" value="ALKALI-SENSITIVE LINKAGE PROTEIN 1"/>
    <property type="match status" value="1"/>
</dbReference>
<dbReference type="EMBL" id="JADXDR010000281">
    <property type="protein sequence ID" value="KAI7835351.1"/>
    <property type="molecule type" value="Genomic_DNA"/>
</dbReference>
<organism evidence="2 3">
    <name type="scientific">Chlorella ohadii</name>
    <dbReference type="NCBI Taxonomy" id="2649997"/>
    <lineage>
        <taxon>Eukaryota</taxon>
        <taxon>Viridiplantae</taxon>
        <taxon>Chlorophyta</taxon>
        <taxon>core chlorophytes</taxon>
        <taxon>Trebouxiophyceae</taxon>
        <taxon>Chlorellales</taxon>
        <taxon>Chlorellaceae</taxon>
        <taxon>Chlorella clade</taxon>
        <taxon>Chlorella</taxon>
    </lineage>
</organism>
<sequence length="407" mass="44764">MSSIIPRAARFAYAAKRGLCWQFKDTSLGAKPALPFKNVSWWYNWGAAPFAEEKAMAQHAAKEGIEYVPMQWSKWNIADLDKTMASRPLGSRVLLGFNEPNHGWDQAHLTAKEAATFWKSHMQPVADRYGLRLGSPAAAPCGSSECIEKDPFKWWDDFFKACKGCRVDFMATHYYACSTKGLQSYLEKIRSKYKRPVWLTEFACPSNAGTARKRATANEDYFAAAARWMDGKDWIERYAWFAISVQSFKWLDGASMWDSTKAKVLPLGKLYNDRRYNSKVPLPGVHPAALAPWTATGKRTPRPSAALPGRSVTGWWQLPSPAASAAVPTPGVPDWAAACGACAAAPSVEALPAPLRDRCRLECGFWSGREAAAVRRSVRELAHQAAADAEGLGGRAAAGTARRLLAG</sequence>
<comment type="caution">
    <text evidence="2">The sequence shown here is derived from an EMBL/GenBank/DDBJ whole genome shotgun (WGS) entry which is preliminary data.</text>
</comment>
<evidence type="ECO:0000259" key="1">
    <source>
        <dbReference type="Pfam" id="PF11790"/>
    </source>
</evidence>
<reference evidence="2" key="1">
    <citation type="submission" date="2020-11" db="EMBL/GenBank/DDBJ databases">
        <title>Chlorella ohadii genome sequencing and assembly.</title>
        <authorList>
            <person name="Murik O."/>
            <person name="Treves H."/>
            <person name="Kedem I."/>
            <person name="Shotland Y."/>
            <person name="Kaplan A."/>
        </authorList>
    </citation>
    <scope>NUCLEOTIDE SEQUENCE</scope>
    <source>
        <strain evidence="2">1</strain>
    </source>
</reference>
<proteinExistence type="predicted"/>
<dbReference type="Pfam" id="PF11790">
    <property type="entry name" value="Glyco_hydro_cc"/>
    <property type="match status" value="1"/>
</dbReference>
<dbReference type="GO" id="GO:0071966">
    <property type="term" value="P:fungal-type cell wall polysaccharide metabolic process"/>
    <property type="evidence" value="ECO:0007669"/>
    <property type="project" value="TreeGrafter"/>
</dbReference>
<dbReference type="Proteomes" id="UP001205105">
    <property type="component" value="Unassembled WGS sequence"/>
</dbReference>
<gene>
    <name evidence="2" type="ORF">COHA_010746</name>
</gene>
<dbReference type="InterPro" id="IPR024655">
    <property type="entry name" value="Asl1_glyco_hydro_catalytic"/>
</dbReference>
<evidence type="ECO:0000313" key="3">
    <source>
        <dbReference type="Proteomes" id="UP001205105"/>
    </source>
</evidence>
<dbReference type="Gene3D" id="3.20.20.80">
    <property type="entry name" value="Glycosidases"/>
    <property type="match status" value="1"/>
</dbReference>
<dbReference type="SUPFAM" id="SSF51445">
    <property type="entry name" value="(Trans)glycosidases"/>
    <property type="match status" value="1"/>
</dbReference>
<evidence type="ECO:0000313" key="2">
    <source>
        <dbReference type="EMBL" id="KAI7835351.1"/>
    </source>
</evidence>
<dbReference type="InterPro" id="IPR053183">
    <property type="entry name" value="ASL1"/>
</dbReference>
<name>A0AAD5DFR0_9CHLO</name>
<dbReference type="PANTHER" id="PTHR34154">
    <property type="entry name" value="ALKALI-SENSITIVE LINKAGE PROTEIN 1"/>
    <property type="match status" value="1"/>
</dbReference>
<keyword evidence="3" id="KW-1185">Reference proteome</keyword>
<protein>
    <recommendedName>
        <fullName evidence="1">Asl1-like glycosyl hydrolase catalytic domain-containing protein</fullName>
    </recommendedName>
</protein>
<dbReference type="InterPro" id="IPR017853">
    <property type="entry name" value="GH"/>
</dbReference>
<accession>A0AAD5DFR0</accession>
<feature type="domain" description="Asl1-like glycosyl hydrolase catalytic" evidence="1">
    <location>
        <begin position="19"/>
        <end position="247"/>
    </location>
</feature>
<dbReference type="AlphaFoldDB" id="A0AAD5DFR0"/>